<dbReference type="EMBL" id="HBJA01130156">
    <property type="protein sequence ID" value="CAE0833426.1"/>
    <property type="molecule type" value="Transcribed_RNA"/>
</dbReference>
<evidence type="ECO:0000313" key="3">
    <source>
        <dbReference type="EMBL" id="CAE0833426.1"/>
    </source>
</evidence>
<evidence type="ECO:0000313" key="2">
    <source>
        <dbReference type="EMBL" id="CAE0833425.1"/>
    </source>
</evidence>
<feature type="compositionally biased region" description="Basic and acidic residues" evidence="1">
    <location>
        <begin position="8"/>
        <end position="23"/>
    </location>
</feature>
<proteinExistence type="predicted"/>
<sequence>MMISTYGEIRKGQELGRKPKRDGTPLGKRLPSLAGATSPGLARGKQVKAQETPTSTKGWVLFQPITTIAGKRVRRRKLGQRKAGRFTKADQQYNFFFVERYQGNPFGK</sequence>
<evidence type="ECO:0000256" key="1">
    <source>
        <dbReference type="SAM" id="MobiDB-lite"/>
    </source>
</evidence>
<dbReference type="AlphaFoldDB" id="A0A6T2IYL3"/>
<name>A0A6T2IYL3_9EUGL</name>
<gene>
    <name evidence="2" type="ORF">EGYM00163_LOCUS44717</name>
    <name evidence="3" type="ORF">EGYM00163_LOCUS44718</name>
</gene>
<dbReference type="EMBL" id="HBJA01130155">
    <property type="protein sequence ID" value="CAE0833425.1"/>
    <property type="molecule type" value="Transcribed_RNA"/>
</dbReference>
<protein>
    <submittedName>
        <fullName evidence="2">Uncharacterized protein</fullName>
    </submittedName>
</protein>
<organism evidence="2">
    <name type="scientific">Eutreptiella gymnastica</name>
    <dbReference type="NCBI Taxonomy" id="73025"/>
    <lineage>
        <taxon>Eukaryota</taxon>
        <taxon>Discoba</taxon>
        <taxon>Euglenozoa</taxon>
        <taxon>Euglenida</taxon>
        <taxon>Spirocuta</taxon>
        <taxon>Euglenophyceae</taxon>
        <taxon>Eutreptiales</taxon>
        <taxon>Eutreptiaceae</taxon>
        <taxon>Eutreptiella</taxon>
    </lineage>
</organism>
<reference evidence="2" key="1">
    <citation type="submission" date="2021-01" db="EMBL/GenBank/DDBJ databases">
        <authorList>
            <person name="Corre E."/>
            <person name="Pelletier E."/>
            <person name="Niang G."/>
            <person name="Scheremetjew M."/>
            <person name="Finn R."/>
            <person name="Kale V."/>
            <person name="Holt S."/>
            <person name="Cochrane G."/>
            <person name="Meng A."/>
            <person name="Brown T."/>
            <person name="Cohen L."/>
        </authorList>
    </citation>
    <scope>NUCLEOTIDE SEQUENCE</scope>
    <source>
        <strain evidence="2">CCMP1594</strain>
    </source>
</reference>
<feature type="region of interest" description="Disordered" evidence="1">
    <location>
        <begin position="1"/>
        <end position="55"/>
    </location>
</feature>
<accession>A0A6T2IYL3</accession>